<evidence type="ECO:0000313" key="8">
    <source>
        <dbReference type="EMBL" id="OJX56310.1"/>
    </source>
</evidence>
<dbReference type="InterPro" id="IPR007627">
    <property type="entry name" value="RNA_pol_sigma70_r2"/>
</dbReference>
<dbReference type="EMBL" id="MKVH01000025">
    <property type="protein sequence ID" value="OJX56310.1"/>
    <property type="molecule type" value="Genomic_DNA"/>
</dbReference>
<dbReference type="InterPro" id="IPR014284">
    <property type="entry name" value="RNA_pol_sigma-70_dom"/>
</dbReference>
<dbReference type="Gene3D" id="1.10.1740.10">
    <property type="match status" value="1"/>
</dbReference>
<proteinExistence type="inferred from homology"/>
<evidence type="ECO:0000313" key="9">
    <source>
        <dbReference type="Proteomes" id="UP000184233"/>
    </source>
</evidence>
<protein>
    <submittedName>
        <fullName evidence="8">Uncharacterized protein</fullName>
    </submittedName>
</protein>
<dbReference type="Pfam" id="PF04542">
    <property type="entry name" value="Sigma70_r2"/>
    <property type="match status" value="1"/>
</dbReference>
<dbReference type="SUPFAM" id="SSF88659">
    <property type="entry name" value="Sigma3 and sigma4 domains of RNA polymerase sigma factors"/>
    <property type="match status" value="1"/>
</dbReference>
<evidence type="ECO:0000256" key="2">
    <source>
        <dbReference type="ARBA" id="ARBA00023015"/>
    </source>
</evidence>
<accession>A0A1M3KVA0</accession>
<evidence type="ECO:0000256" key="4">
    <source>
        <dbReference type="ARBA" id="ARBA00023125"/>
    </source>
</evidence>
<dbReference type="Gene3D" id="1.10.10.10">
    <property type="entry name" value="Winged helix-like DNA-binding domain superfamily/Winged helix DNA-binding domain"/>
    <property type="match status" value="1"/>
</dbReference>
<comment type="caution">
    <text evidence="8">The sequence shown here is derived from an EMBL/GenBank/DDBJ whole genome shotgun (WGS) entry which is preliminary data.</text>
</comment>
<keyword evidence="3" id="KW-0731">Sigma factor</keyword>
<dbReference type="InterPro" id="IPR013249">
    <property type="entry name" value="RNA_pol_sigma70_r4_t2"/>
</dbReference>
<dbReference type="Pfam" id="PF08281">
    <property type="entry name" value="Sigma70_r4_2"/>
    <property type="match status" value="1"/>
</dbReference>
<dbReference type="CDD" id="cd06171">
    <property type="entry name" value="Sigma70_r4"/>
    <property type="match status" value="1"/>
</dbReference>
<dbReference type="PANTHER" id="PTHR43133:SF8">
    <property type="entry name" value="RNA POLYMERASE SIGMA FACTOR HI_1459-RELATED"/>
    <property type="match status" value="1"/>
</dbReference>
<dbReference type="PANTHER" id="PTHR43133">
    <property type="entry name" value="RNA POLYMERASE ECF-TYPE SIGMA FACTO"/>
    <property type="match status" value="1"/>
</dbReference>
<feature type="domain" description="RNA polymerase sigma factor 70 region 4 type 2" evidence="7">
    <location>
        <begin position="82"/>
        <end position="134"/>
    </location>
</feature>
<dbReference type="GO" id="GO:0016987">
    <property type="term" value="F:sigma factor activity"/>
    <property type="evidence" value="ECO:0007669"/>
    <property type="project" value="UniProtKB-KW"/>
</dbReference>
<keyword evidence="5" id="KW-0804">Transcription</keyword>
<dbReference type="InterPro" id="IPR039425">
    <property type="entry name" value="RNA_pol_sigma-70-like"/>
</dbReference>
<dbReference type="SUPFAM" id="SSF88946">
    <property type="entry name" value="Sigma2 domain of RNA polymerase sigma factors"/>
    <property type="match status" value="1"/>
</dbReference>
<dbReference type="STRING" id="1895771.BGO89_13315"/>
<dbReference type="InterPro" id="IPR036388">
    <property type="entry name" value="WH-like_DNA-bd_sf"/>
</dbReference>
<keyword evidence="4" id="KW-0238">DNA-binding</keyword>
<dbReference type="AlphaFoldDB" id="A0A1M3KVA0"/>
<dbReference type="NCBIfam" id="TIGR02937">
    <property type="entry name" value="sigma70-ECF"/>
    <property type="match status" value="1"/>
</dbReference>
<comment type="similarity">
    <text evidence="1">Belongs to the sigma-70 factor family. ECF subfamily.</text>
</comment>
<evidence type="ECO:0000259" key="7">
    <source>
        <dbReference type="Pfam" id="PF08281"/>
    </source>
</evidence>
<feature type="domain" description="RNA polymerase sigma-70 region 2" evidence="6">
    <location>
        <begin position="3"/>
        <end position="58"/>
    </location>
</feature>
<dbReference type="InterPro" id="IPR013324">
    <property type="entry name" value="RNA_pol_sigma_r3/r4-like"/>
</dbReference>
<sequence length="146" mass="17045">MAYCIAITNDYEVAQDAFHTTVLSVFEHRHDYRNGNLMGWIFTIARNTCRSMARRDRKRVPMDVVPEPSIDASNQMAGDEKQLIQESIMKLPEEFRQVILLKYFGDMSVEEIAASEEISTDLVKVRLYRARKRLDVLLRPHFEPHT</sequence>
<dbReference type="InterPro" id="IPR013325">
    <property type="entry name" value="RNA_pol_sigma_r2"/>
</dbReference>
<gene>
    <name evidence="8" type="ORF">BGO89_13315</name>
</gene>
<reference evidence="8 9" key="1">
    <citation type="submission" date="2016-09" db="EMBL/GenBank/DDBJ databases">
        <title>Genome-resolved meta-omics ties microbial dynamics to process performance in biotechnology for thiocyanate degradation.</title>
        <authorList>
            <person name="Kantor R.S."/>
            <person name="Huddy R.J."/>
            <person name="Iyer R."/>
            <person name="Thomas B.C."/>
            <person name="Brown C.T."/>
            <person name="Anantharaman K."/>
            <person name="Tringe S."/>
            <person name="Hettich R.L."/>
            <person name="Harrison S.T."/>
            <person name="Banfield J.F."/>
        </authorList>
    </citation>
    <scope>NUCLEOTIDE SEQUENCE [LARGE SCALE GENOMIC DNA]</scope>
    <source>
        <strain evidence="8">59-99</strain>
    </source>
</reference>
<dbReference type="GO" id="GO:0003677">
    <property type="term" value="F:DNA binding"/>
    <property type="evidence" value="ECO:0007669"/>
    <property type="project" value="UniProtKB-KW"/>
</dbReference>
<keyword evidence="2" id="KW-0805">Transcription regulation</keyword>
<evidence type="ECO:0000259" key="6">
    <source>
        <dbReference type="Pfam" id="PF04542"/>
    </source>
</evidence>
<evidence type="ECO:0000256" key="3">
    <source>
        <dbReference type="ARBA" id="ARBA00023082"/>
    </source>
</evidence>
<organism evidence="8 9">
    <name type="scientific">Candidatus Kapaibacterium thiocyanatum</name>
    <dbReference type="NCBI Taxonomy" id="1895771"/>
    <lineage>
        <taxon>Bacteria</taxon>
        <taxon>Pseudomonadati</taxon>
        <taxon>Candidatus Kapaibacteriota</taxon>
        <taxon>Candidatus Kapaibacteriia</taxon>
        <taxon>Candidatus Kapaibacteriales</taxon>
        <taxon>Candidatus Kapaibacteriaceae</taxon>
        <taxon>Candidatus Kapaibacterium</taxon>
    </lineage>
</organism>
<evidence type="ECO:0000256" key="1">
    <source>
        <dbReference type="ARBA" id="ARBA00010641"/>
    </source>
</evidence>
<dbReference type="GO" id="GO:0006352">
    <property type="term" value="P:DNA-templated transcription initiation"/>
    <property type="evidence" value="ECO:0007669"/>
    <property type="project" value="InterPro"/>
</dbReference>
<evidence type="ECO:0000256" key="5">
    <source>
        <dbReference type="ARBA" id="ARBA00023163"/>
    </source>
</evidence>
<name>A0A1M3KVA0_9BACT</name>
<dbReference type="Proteomes" id="UP000184233">
    <property type="component" value="Unassembled WGS sequence"/>
</dbReference>